<dbReference type="InterPro" id="IPR013078">
    <property type="entry name" value="His_Pase_superF_clade-1"/>
</dbReference>
<evidence type="ECO:0000313" key="2">
    <source>
        <dbReference type="Proteomes" id="UP001363151"/>
    </source>
</evidence>
<dbReference type="InterPro" id="IPR029033">
    <property type="entry name" value="His_PPase_superfam"/>
</dbReference>
<dbReference type="EMBL" id="JBBJCI010000226">
    <property type="protein sequence ID" value="KAK7239161.1"/>
    <property type="molecule type" value="Genomic_DNA"/>
</dbReference>
<dbReference type="Pfam" id="PF00300">
    <property type="entry name" value="His_Phos_1"/>
    <property type="match status" value="1"/>
</dbReference>
<dbReference type="InterPro" id="IPR050275">
    <property type="entry name" value="PGM_Phosphatase"/>
</dbReference>
<protein>
    <submittedName>
        <fullName evidence="1">Histidine phosphatase superfamily protein</fullName>
    </submittedName>
</protein>
<reference evidence="1 2" key="1">
    <citation type="submission" date="2024-03" db="EMBL/GenBank/DDBJ databases">
        <title>Aureococcus anophagefferens CCMP1851 and Kratosvirus quantuckense: Draft genome of a second virus-susceptible host strain in the model system.</title>
        <authorList>
            <person name="Chase E."/>
            <person name="Truchon A.R."/>
            <person name="Schepens W."/>
            <person name="Wilhelm S.W."/>
        </authorList>
    </citation>
    <scope>NUCLEOTIDE SEQUENCE [LARGE SCALE GENOMIC DNA]</scope>
    <source>
        <strain evidence="1 2">CCMP1851</strain>
    </source>
</reference>
<dbReference type="Proteomes" id="UP001363151">
    <property type="component" value="Unassembled WGS sequence"/>
</dbReference>
<dbReference type="SMART" id="SM00855">
    <property type="entry name" value="PGAM"/>
    <property type="match status" value="1"/>
</dbReference>
<comment type="caution">
    <text evidence="1">The sequence shown here is derived from an EMBL/GenBank/DDBJ whole genome shotgun (WGS) entry which is preliminary data.</text>
</comment>
<dbReference type="SUPFAM" id="SSF53254">
    <property type="entry name" value="Phosphoglycerate mutase-like"/>
    <property type="match status" value="1"/>
</dbReference>
<accession>A0ABR1FUX8</accession>
<dbReference type="PANTHER" id="PTHR48100">
    <property type="entry name" value="BROAD-SPECIFICITY PHOSPHATASE YOR283W-RELATED"/>
    <property type="match status" value="1"/>
</dbReference>
<dbReference type="PANTHER" id="PTHR48100:SF1">
    <property type="entry name" value="HISTIDINE PHOSPHATASE FAMILY PROTEIN-RELATED"/>
    <property type="match status" value="1"/>
</dbReference>
<gene>
    <name evidence="1" type="ORF">SO694_00027384</name>
</gene>
<sequence length="311" mass="33183">MRLILTTAVATALSTTPRRNVALRAVGEKTAEGLEEIYASIAAAQPAQEENYAYWIQSAVDAPALEAAAARCGLTLDVARGVVSYAPGFAAPALDFELWYCRHGKTTGNTEPRVYQGYVDEPSNALNEIGLQQAEDAAQKLEALGLEPDLVVLSPLARAADTGKAFLKRRSDIAVATWESTAEMKFGDWDNVMVKDLPKDSICHLFYLAQNAVVKAGGPYVEPATGRSIPGENFVEVLERMRGVLDDLKAEVAALPPAKGGGKRVVLLYGHSMCGAALGILTGNGKVVDGESFLGFDGKYIMPNATPVRLL</sequence>
<evidence type="ECO:0000313" key="1">
    <source>
        <dbReference type="EMBL" id="KAK7239161.1"/>
    </source>
</evidence>
<name>A0ABR1FUX8_AURAN</name>
<proteinExistence type="predicted"/>
<dbReference type="CDD" id="cd07067">
    <property type="entry name" value="HP_PGM_like"/>
    <property type="match status" value="1"/>
</dbReference>
<organism evidence="1 2">
    <name type="scientific">Aureococcus anophagefferens</name>
    <name type="common">Harmful bloom alga</name>
    <dbReference type="NCBI Taxonomy" id="44056"/>
    <lineage>
        <taxon>Eukaryota</taxon>
        <taxon>Sar</taxon>
        <taxon>Stramenopiles</taxon>
        <taxon>Ochrophyta</taxon>
        <taxon>Pelagophyceae</taxon>
        <taxon>Pelagomonadales</taxon>
        <taxon>Pelagomonadaceae</taxon>
        <taxon>Aureococcus</taxon>
    </lineage>
</organism>
<keyword evidence="2" id="KW-1185">Reference proteome</keyword>
<dbReference type="Gene3D" id="3.40.50.1240">
    <property type="entry name" value="Phosphoglycerate mutase-like"/>
    <property type="match status" value="1"/>
</dbReference>